<name>A0ABN9QPG1_9DINO</name>
<dbReference type="EMBL" id="CAUYUJ010003803">
    <property type="protein sequence ID" value="CAK0806913.1"/>
    <property type="molecule type" value="Genomic_DNA"/>
</dbReference>
<dbReference type="PROSITE" id="PS51746">
    <property type="entry name" value="PPM_2"/>
    <property type="match status" value="1"/>
</dbReference>
<dbReference type="InterPro" id="IPR036457">
    <property type="entry name" value="PPM-type-like_dom_sf"/>
</dbReference>
<reference evidence="2" key="1">
    <citation type="submission" date="2023-10" db="EMBL/GenBank/DDBJ databases">
        <authorList>
            <person name="Chen Y."/>
            <person name="Shah S."/>
            <person name="Dougan E. K."/>
            <person name="Thang M."/>
            <person name="Chan C."/>
        </authorList>
    </citation>
    <scope>NUCLEOTIDE SEQUENCE [LARGE SCALE GENOMIC DNA]</scope>
</reference>
<dbReference type="Proteomes" id="UP001189429">
    <property type="component" value="Unassembled WGS sequence"/>
</dbReference>
<dbReference type="EMBL" id="CAUYUJ010006060">
    <property type="protein sequence ID" value="CAK0815987.1"/>
    <property type="molecule type" value="Genomic_DNA"/>
</dbReference>
<evidence type="ECO:0000313" key="2">
    <source>
        <dbReference type="EMBL" id="CAK0806913.1"/>
    </source>
</evidence>
<proteinExistence type="predicted"/>
<dbReference type="SUPFAM" id="SSF81606">
    <property type="entry name" value="PP2C-like"/>
    <property type="match status" value="1"/>
</dbReference>
<sequence>ALGGSANADMTAHDARWAAVFDGVGGVPPPLRPEALSQDLRDCVRHNLRQRFKVAAAVGYGAETVDTSSKGARLRRLVQMSIGQTTALGSACAAVATVIGRPLTYFNVGDCAVQVFRPNSVLGTYTKIFNTDKQHQPMTDSSGNNVMGPKQICIMREQGRDPAIVSHLVSQGAAGKVHVMLDDYVIVSSDGIGDNLNDNQIIE</sequence>
<keyword evidence="4" id="KW-1185">Reference proteome</keyword>
<organism evidence="2 4">
    <name type="scientific">Prorocentrum cordatum</name>
    <dbReference type="NCBI Taxonomy" id="2364126"/>
    <lineage>
        <taxon>Eukaryota</taxon>
        <taxon>Sar</taxon>
        <taxon>Alveolata</taxon>
        <taxon>Dinophyceae</taxon>
        <taxon>Prorocentrales</taxon>
        <taxon>Prorocentraceae</taxon>
        <taxon>Prorocentrum</taxon>
    </lineage>
</organism>
<dbReference type="Gene3D" id="3.60.40.10">
    <property type="entry name" value="PPM-type phosphatase domain"/>
    <property type="match status" value="1"/>
</dbReference>
<protein>
    <recommendedName>
        <fullName evidence="1">PPM-type phosphatase domain-containing protein</fullName>
    </recommendedName>
</protein>
<evidence type="ECO:0000313" key="3">
    <source>
        <dbReference type="EMBL" id="CAK0815987.1"/>
    </source>
</evidence>
<feature type="non-terminal residue" evidence="2">
    <location>
        <position position="203"/>
    </location>
</feature>
<accession>A0ABN9QPG1</accession>
<evidence type="ECO:0000259" key="1">
    <source>
        <dbReference type="PROSITE" id="PS51746"/>
    </source>
</evidence>
<feature type="non-terminal residue" evidence="2">
    <location>
        <position position="1"/>
    </location>
</feature>
<dbReference type="InterPro" id="IPR001932">
    <property type="entry name" value="PPM-type_phosphatase-like_dom"/>
</dbReference>
<comment type="caution">
    <text evidence="2">The sequence shown here is derived from an EMBL/GenBank/DDBJ whole genome shotgun (WGS) entry which is preliminary data.</text>
</comment>
<gene>
    <name evidence="2" type="ORF">PCOR1329_LOCUS12966</name>
    <name evidence="3" type="ORF">PCOR1329_LOCUS19089</name>
</gene>
<evidence type="ECO:0000313" key="4">
    <source>
        <dbReference type="Proteomes" id="UP001189429"/>
    </source>
</evidence>
<feature type="domain" description="PPM-type phosphatase" evidence="1">
    <location>
        <begin position="1"/>
        <end position="203"/>
    </location>
</feature>